<proteinExistence type="predicted"/>
<dbReference type="KEGG" id="sal:Sala_1669"/>
<dbReference type="STRING" id="317655.Sala_1669"/>
<dbReference type="EMBL" id="CP000356">
    <property type="protein sequence ID" value="ABF53382.1"/>
    <property type="molecule type" value="Genomic_DNA"/>
</dbReference>
<dbReference type="NCBIfam" id="TIGR00847">
    <property type="entry name" value="ccoS"/>
    <property type="match status" value="1"/>
</dbReference>
<dbReference type="InterPro" id="IPR004714">
    <property type="entry name" value="Cyt_oxidase_maturation_cbb3"/>
</dbReference>
<gene>
    <name evidence="1" type="ordered locus">Sala_1669</name>
</gene>
<dbReference type="OrthoDB" id="7452715at2"/>
<dbReference type="AlphaFoldDB" id="Q1GSJ0"/>
<protein>
    <submittedName>
        <fullName evidence="1">Cytochrome oxidase maturation protein, cbb3-type</fullName>
    </submittedName>
</protein>
<evidence type="ECO:0000313" key="2">
    <source>
        <dbReference type="Proteomes" id="UP000006578"/>
    </source>
</evidence>
<dbReference type="RefSeq" id="WP_011541962.1">
    <property type="nucleotide sequence ID" value="NC_008048.1"/>
</dbReference>
<dbReference type="HOGENOM" id="CLU_176840_4_1_5"/>
<dbReference type="eggNOG" id="COG3197">
    <property type="taxonomic scope" value="Bacteria"/>
</dbReference>
<reference evidence="1 2" key="1">
    <citation type="journal article" date="2009" name="Proc. Natl. Acad. Sci. U.S.A.">
        <title>The genomic basis of trophic strategy in marine bacteria.</title>
        <authorList>
            <person name="Lauro F.M."/>
            <person name="McDougald D."/>
            <person name="Thomas T."/>
            <person name="Williams T.J."/>
            <person name="Egan S."/>
            <person name="Rice S."/>
            <person name="DeMaere M.Z."/>
            <person name="Ting L."/>
            <person name="Ertan H."/>
            <person name="Johnson J."/>
            <person name="Ferriera S."/>
            <person name="Lapidus A."/>
            <person name="Anderson I."/>
            <person name="Kyrpides N."/>
            <person name="Munk A.C."/>
            <person name="Detter C."/>
            <person name="Han C.S."/>
            <person name="Brown M.V."/>
            <person name="Robb F.T."/>
            <person name="Kjelleberg S."/>
            <person name="Cavicchioli R."/>
        </authorList>
    </citation>
    <scope>NUCLEOTIDE SEQUENCE [LARGE SCALE GENOMIC DNA]</scope>
    <source>
        <strain evidence="2">DSM 13593 / LMG 18877 / RB2256</strain>
    </source>
</reference>
<dbReference type="PANTHER" id="PTHR41532:SF1">
    <property type="entry name" value="FIXS PROTEIN"/>
    <property type="match status" value="1"/>
</dbReference>
<organism evidence="1 2">
    <name type="scientific">Sphingopyxis alaskensis (strain DSM 13593 / LMG 18877 / RB2256)</name>
    <name type="common">Sphingomonas alaskensis</name>
    <dbReference type="NCBI Taxonomy" id="317655"/>
    <lineage>
        <taxon>Bacteria</taxon>
        <taxon>Pseudomonadati</taxon>
        <taxon>Pseudomonadota</taxon>
        <taxon>Alphaproteobacteria</taxon>
        <taxon>Sphingomonadales</taxon>
        <taxon>Sphingomonadaceae</taxon>
        <taxon>Sphingopyxis</taxon>
    </lineage>
</organism>
<dbReference type="PANTHER" id="PTHR41532">
    <property type="entry name" value="FIXS PROTEIN"/>
    <property type="match status" value="1"/>
</dbReference>
<evidence type="ECO:0000313" key="1">
    <source>
        <dbReference type="EMBL" id="ABF53382.1"/>
    </source>
</evidence>
<sequence length="51" mass="5459">MNGLALLIPIALGLGLLGLAAFFWSLGKGQFDDLDGAALRIFVEEEEERAP</sequence>
<keyword evidence="2" id="KW-1185">Reference proteome</keyword>
<dbReference type="Pfam" id="PF03597">
    <property type="entry name" value="FixS"/>
    <property type="match status" value="1"/>
</dbReference>
<accession>Q1GSJ0</accession>
<dbReference type="Proteomes" id="UP000006578">
    <property type="component" value="Chromosome"/>
</dbReference>
<name>Q1GSJ0_SPHAL</name>